<evidence type="ECO:0000313" key="1">
    <source>
        <dbReference type="EMBL" id="CAH2212546.1"/>
    </source>
</evidence>
<dbReference type="AlphaFoldDB" id="A0A8S4QMX1"/>
<dbReference type="Proteomes" id="UP000838756">
    <property type="component" value="Unassembled WGS sequence"/>
</dbReference>
<gene>
    <name evidence="1" type="primary">jg17148</name>
    <name evidence="1" type="ORF">PAEG_LOCUS3499</name>
</gene>
<sequence length="82" mass="9417">MGQENAEFLSLLTNDQLNTQQLDLIESRFGSEAEAEERCPSGIRLFNDNHSVEAYNLKTEFGFYFQKVLVLKLAGKWLVMQT</sequence>
<evidence type="ECO:0000313" key="2">
    <source>
        <dbReference type="Proteomes" id="UP000838756"/>
    </source>
</evidence>
<accession>A0A8S4QMX1</accession>
<comment type="caution">
    <text evidence="1">The sequence shown here is derived from an EMBL/GenBank/DDBJ whole genome shotgun (WGS) entry which is preliminary data.</text>
</comment>
<protein>
    <submittedName>
        <fullName evidence="1">Jg17148 protein</fullName>
    </submittedName>
</protein>
<reference evidence="1" key="1">
    <citation type="submission" date="2022-03" db="EMBL/GenBank/DDBJ databases">
        <authorList>
            <person name="Lindestad O."/>
        </authorList>
    </citation>
    <scope>NUCLEOTIDE SEQUENCE</scope>
</reference>
<dbReference type="EMBL" id="CAKXAJ010011243">
    <property type="protein sequence ID" value="CAH2212546.1"/>
    <property type="molecule type" value="Genomic_DNA"/>
</dbReference>
<keyword evidence="2" id="KW-1185">Reference proteome</keyword>
<organism evidence="1 2">
    <name type="scientific">Pararge aegeria aegeria</name>
    <dbReference type="NCBI Taxonomy" id="348720"/>
    <lineage>
        <taxon>Eukaryota</taxon>
        <taxon>Metazoa</taxon>
        <taxon>Ecdysozoa</taxon>
        <taxon>Arthropoda</taxon>
        <taxon>Hexapoda</taxon>
        <taxon>Insecta</taxon>
        <taxon>Pterygota</taxon>
        <taxon>Neoptera</taxon>
        <taxon>Endopterygota</taxon>
        <taxon>Lepidoptera</taxon>
        <taxon>Glossata</taxon>
        <taxon>Ditrysia</taxon>
        <taxon>Papilionoidea</taxon>
        <taxon>Nymphalidae</taxon>
        <taxon>Satyrinae</taxon>
        <taxon>Satyrini</taxon>
        <taxon>Parargina</taxon>
        <taxon>Pararge</taxon>
    </lineage>
</organism>
<name>A0A8S4QMX1_9NEOP</name>
<proteinExistence type="predicted"/>